<sequence length="58" mass="6508">MFISRAYLQKETKKYEVIEEDNLSGRSVVDSFWVSCDALGLCGRGAAAIPRRCLNLLL</sequence>
<dbReference type="AlphaFoldDB" id="A0A0E9P856"/>
<reference evidence="1" key="1">
    <citation type="submission" date="2014-11" db="EMBL/GenBank/DDBJ databases">
        <authorList>
            <person name="Amaro Gonzalez C."/>
        </authorList>
    </citation>
    <scope>NUCLEOTIDE SEQUENCE</scope>
</reference>
<protein>
    <submittedName>
        <fullName evidence="1">Uncharacterized protein</fullName>
    </submittedName>
</protein>
<dbReference type="EMBL" id="GBXM01108135">
    <property type="protein sequence ID" value="JAH00442.1"/>
    <property type="molecule type" value="Transcribed_RNA"/>
</dbReference>
<accession>A0A0E9P856</accession>
<proteinExistence type="predicted"/>
<evidence type="ECO:0000313" key="1">
    <source>
        <dbReference type="EMBL" id="JAH00442.1"/>
    </source>
</evidence>
<reference evidence="1" key="2">
    <citation type="journal article" date="2015" name="Fish Shellfish Immunol.">
        <title>Early steps in the European eel (Anguilla anguilla)-Vibrio vulnificus interaction in the gills: Role of the RtxA13 toxin.</title>
        <authorList>
            <person name="Callol A."/>
            <person name="Pajuelo D."/>
            <person name="Ebbesson L."/>
            <person name="Teles M."/>
            <person name="MacKenzie S."/>
            <person name="Amaro C."/>
        </authorList>
    </citation>
    <scope>NUCLEOTIDE SEQUENCE</scope>
</reference>
<organism evidence="1">
    <name type="scientific">Anguilla anguilla</name>
    <name type="common">European freshwater eel</name>
    <name type="synonym">Muraena anguilla</name>
    <dbReference type="NCBI Taxonomy" id="7936"/>
    <lineage>
        <taxon>Eukaryota</taxon>
        <taxon>Metazoa</taxon>
        <taxon>Chordata</taxon>
        <taxon>Craniata</taxon>
        <taxon>Vertebrata</taxon>
        <taxon>Euteleostomi</taxon>
        <taxon>Actinopterygii</taxon>
        <taxon>Neopterygii</taxon>
        <taxon>Teleostei</taxon>
        <taxon>Anguilliformes</taxon>
        <taxon>Anguillidae</taxon>
        <taxon>Anguilla</taxon>
    </lineage>
</organism>
<name>A0A0E9P856_ANGAN</name>